<organism evidence="1 2">
    <name type="scientific">Pseudomonas amygdali pv. morsprunorum</name>
    <dbReference type="NCBI Taxonomy" id="129138"/>
    <lineage>
        <taxon>Bacteria</taxon>
        <taxon>Pseudomonadati</taxon>
        <taxon>Pseudomonadota</taxon>
        <taxon>Gammaproteobacteria</taxon>
        <taxon>Pseudomonadales</taxon>
        <taxon>Pseudomonadaceae</taxon>
        <taxon>Pseudomonas</taxon>
        <taxon>Pseudomonas amygdali</taxon>
    </lineage>
</organism>
<name>A0A3M2WCL8_PSEA0</name>
<proteinExistence type="predicted"/>
<protein>
    <submittedName>
        <fullName evidence="1">Uncharacterized protein</fullName>
    </submittedName>
</protein>
<comment type="caution">
    <text evidence="1">The sequence shown here is derived from an EMBL/GenBank/DDBJ whole genome shotgun (WGS) entry which is preliminary data.</text>
</comment>
<evidence type="ECO:0000313" key="2">
    <source>
        <dbReference type="Proteomes" id="UP000277952"/>
    </source>
</evidence>
<gene>
    <name evidence="1" type="ORF">ALQ94_04257</name>
</gene>
<reference evidence="1 2" key="1">
    <citation type="submission" date="2018-08" db="EMBL/GenBank/DDBJ databases">
        <title>Recombination of ecologically and evolutionarily significant loci maintains genetic cohesion in the Pseudomonas syringae species complex.</title>
        <authorList>
            <person name="Dillon M."/>
            <person name="Thakur S."/>
            <person name="Almeida R.N.D."/>
            <person name="Weir B.S."/>
            <person name="Guttman D.S."/>
        </authorList>
    </citation>
    <scope>NUCLEOTIDE SEQUENCE [LARGE SCALE GENOMIC DNA]</scope>
    <source>
        <strain evidence="1 2">19322</strain>
    </source>
</reference>
<dbReference type="EMBL" id="RBNS01000283">
    <property type="protein sequence ID" value="RML49279.1"/>
    <property type="molecule type" value="Genomic_DNA"/>
</dbReference>
<evidence type="ECO:0000313" key="1">
    <source>
        <dbReference type="EMBL" id="RML49279.1"/>
    </source>
</evidence>
<accession>A0A3M2WCL8</accession>
<dbReference type="AlphaFoldDB" id="A0A3M2WCL8"/>
<sequence>MRRVLFVWKIGRAFIEKNSVCFSVKGVTHAPLSLINTSNQPDG</sequence>
<dbReference type="Proteomes" id="UP000277952">
    <property type="component" value="Unassembled WGS sequence"/>
</dbReference>